<dbReference type="GO" id="GO:0005829">
    <property type="term" value="C:cytosol"/>
    <property type="evidence" value="ECO:0007669"/>
    <property type="project" value="TreeGrafter"/>
</dbReference>
<proteinExistence type="predicted"/>
<evidence type="ECO:0000256" key="2">
    <source>
        <dbReference type="ARBA" id="ARBA00022692"/>
    </source>
</evidence>
<dbReference type="Proteomes" id="UP000242687">
    <property type="component" value="Unassembled WGS sequence"/>
</dbReference>
<dbReference type="SUPFAM" id="SSF47413">
    <property type="entry name" value="lambda repressor-like DNA-binding domains"/>
    <property type="match status" value="1"/>
</dbReference>
<dbReference type="SMART" id="SM00530">
    <property type="entry name" value="HTH_XRE"/>
    <property type="match status" value="1"/>
</dbReference>
<evidence type="ECO:0000256" key="6">
    <source>
        <dbReference type="SAM" id="Phobius"/>
    </source>
</evidence>
<dbReference type="AlphaFoldDB" id="A0A2H9VNP6"/>
<dbReference type="GO" id="GO:0003677">
    <property type="term" value="F:DNA binding"/>
    <property type="evidence" value="ECO:0007669"/>
    <property type="project" value="UniProtKB-KW"/>
</dbReference>
<feature type="transmembrane region" description="Helical" evidence="6">
    <location>
        <begin position="78"/>
        <end position="104"/>
    </location>
</feature>
<dbReference type="InterPro" id="IPR050807">
    <property type="entry name" value="TransReg_Diox_bact_type"/>
</dbReference>
<reference evidence="8 9" key="1">
    <citation type="submission" date="2017-11" db="EMBL/GenBank/DDBJ databases">
        <title>Genomic Encyclopedia of Archaeal and Bacterial Type Strains, Phase II (KMG-II): From Individual Species to Whole Genera.</title>
        <authorList>
            <person name="Goeker M."/>
        </authorList>
    </citation>
    <scope>NUCLEOTIDE SEQUENCE [LARGE SCALE GENOMIC DNA]</scope>
    <source>
        <strain evidence="8 9">DSM 28175</strain>
    </source>
</reference>
<keyword evidence="3 6" id="KW-1133">Transmembrane helix</keyword>
<feature type="transmembrane region" description="Helical" evidence="6">
    <location>
        <begin position="116"/>
        <end position="139"/>
    </location>
</feature>
<dbReference type="InterPro" id="IPR019109">
    <property type="entry name" value="MamF_MmsF"/>
</dbReference>
<dbReference type="PANTHER" id="PTHR46797">
    <property type="entry name" value="HTH-TYPE TRANSCRIPTIONAL REGULATOR"/>
    <property type="match status" value="1"/>
</dbReference>
<dbReference type="Pfam" id="PF01381">
    <property type="entry name" value="HTH_3"/>
    <property type="match status" value="1"/>
</dbReference>
<dbReference type="Pfam" id="PF09685">
    <property type="entry name" value="MamF_MmsF"/>
    <property type="match status" value="1"/>
</dbReference>
<comment type="caution">
    <text evidence="8">The sequence shown here is derived from an EMBL/GenBank/DDBJ whole genome shotgun (WGS) entry which is preliminary data.</text>
</comment>
<keyword evidence="4" id="KW-0238">DNA-binding</keyword>
<dbReference type="PANTHER" id="PTHR46797:SF1">
    <property type="entry name" value="METHYLPHOSPHONATE SYNTHASE"/>
    <property type="match status" value="1"/>
</dbReference>
<dbReference type="GO" id="GO:0003700">
    <property type="term" value="F:DNA-binding transcription factor activity"/>
    <property type="evidence" value="ECO:0007669"/>
    <property type="project" value="TreeGrafter"/>
</dbReference>
<evidence type="ECO:0000256" key="4">
    <source>
        <dbReference type="ARBA" id="ARBA00023125"/>
    </source>
</evidence>
<keyword evidence="2 6" id="KW-0812">Transmembrane</keyword>
<feature type="transmembrane region" description="Helical" evidence="6">
    <location>
        <begin position="159"/>
        <end position="183"/>
    </location>
</feature>
<name>A0A2H9VNP6_9SPHI</name>
<evidence type="ECO:0000313" key="9">
    <source>
        <dbReference type="Proteomes" id="UP000242687"/>
    </source>
</evidence>
<evidence type="ECO:0000256" key="1">
    <source>
        <dbReference type="ARBA" id="ARBA00004141"/>
    </source>
</evidence>
<gene>
    <name evidence="8" type="ORF">CLV57_3069</name>
</gene>
<evidence type="ECO:0000259" key="7">
    <source>
        <dbReference type="PROSITE" id="PS50943"/>
    </source>
</evidence>
<dbReference type="RefSeq" id="WP_100342234.1">
    <property type="nucleotide sequence ID" value="NZ_PGFJ01000002.1"/>
</dbReference>
<dbReference type="InterPro" id="IPR001387">
    <property type="entry name" value="Cro/C1-type_HTH"/>
</dbReference>
<dbReference type="OrthoDB" id="1357763at2"/>
<dbReference type="Gene3D" id="1.10.260.40">
    <property type="entry name" value="lambda repressor-like DNA-binding domains"/>
    <property type="match status" value="1"/>
</dbReference>
<evidence type="ECO:0000256" key="5">
    <source>
        <dbReference type="ARBA" id="ARBA00023136"/>
    </source>
</evidence>
<comment type="subcellular location">
    <subcellularLocation>
        <location evidence="1">Membrane</location>
        <topology evidence="1">Multi-pass membrane protein</topology>
    </subcellularLocation>
</comment>
<protein>
    <submittedName>
        <fullName evidence="8">Transcriptional regulator with XRE-family HTH domain</fullName>
    </submittedName>
</protein>
<dbReference type="EMBL" id="PGFJ01000002">
    <property type="protein sequence ID" value="PJJ79930.1"/>
    <property type="molecule type" value="Genomic_DNA"/>
</dbReference>
<organism evidence="8 9">
    <name type="scientific">Mucilaginibacter auburnensis</name>
    <dbReference type="NCBI Taxonomy" id="1457233"/>
    <lineage>
        <taxon>Bacteria</taxon>
        <taxon>Pseudomonadati</taxon>
        <taxon>Bacteroidota</taxon>
        <taxon>Sphingobacteriia</taxon>
        <taxon>Sphingobacteriales</taxon>
        <taxon>Sphingobacteriaceae</taxon>
        <taxon>Mucilaginibacter</taxon>
    </lineage>
</organism>
<dbReference type="InterPro" id="IPR010982">
    <property type="entry name" value="Lambda_DNA-bd_dom_sf"/>
</dbReference>
<accession>A0A2H9VNP6</accession>
<sequence length="199" mass="22169">MSGNKIKKLRVSKGLSQADLANLTALSIRTIQRIENNNTEPRGDSLLKLAAALNIAPRELTVSEISTDQHDLQDNQTYLVLLNLSALTFIFFPLLAVFAPFVLWHLKKDIKGIDAVAKPLINFQISFLLLGLVVLSGAIANQELHWRLKLPYELGGYSFFELLLFGVPALNVLYIVTNSILIATKRPVLYKPAIKFIKS</sequence>
<keyword evidence="5 6" id="KW-0472">Membrane</keyword>
<evidence type="ECO:0000256" key="3">
    <source>
        <dbReference type="ARBA" id="ARBA00022989"/>
    </source>
</evidence>
<evidence type="ECO:0000313" key="8">
    <source>
        <dbReference type="EMBL" id="PJJ79930.1"/>
    </source>
</evidence>
<keyword evidence="9" id="KW-1185">Reference proteome</keyword>
<dbReference type="CDD" id="cd00093">
    <property type="entry name" value="HTH_XRE"/>
    <property type="match status" value="1"/>
</dbReference>
<feature type="domain" description="HTH cro/C1-type" evidence="7">
    <location>
        <begin position="6"/>
        <end position="60"/>
    </location>
</feature>
<dbReference type="PROSITE" id="PS50943">
    <property type="entry name" value="HTH_CROC1"/>
    <property type="match status" value="1"/>
</dbReference>